<evidence type="ECO:0000256" key="9">
    <source>
        <dbReference type="ARBA" id="ARBA00023136"/>
    </source>
</evidence>
<evidence type="ECO:0000256" key="6">
    <source>
        <dbReference type="ARBA" id="ARBA00022833"/>
    </source>
</evidence>
<keyword evidence="4" id="KW-0479">Metal-binding</keyword>
<dbReference type="GO" id="GO:0046872">
    <property type="term" value="F:metal ion binding"/>
    <property type="evidence" value="ECO:0007669"/>
    <property type="project" value="UniProtKB-KW"/>
</dbReference>
<evidence type="ECO:0000256" key="10">
    <source>
        <dbReference type="RuleBase" id="RU003983"/>
    </source>
</evidence>
<feature type="domain" description="Zinc-ribbon" evidence="12">
    <location>
        <begin position="290"/>
        <end position="311"/>
    </location>
</feature>
<protein>
    <submittedName>
        <fullName evidence="13">Protease HtpX</fullName>
    </submittedName>
</protein>
<proteinExistence type="inferred from homology"/>
<keyword evidence="6 10" id="KW-0862">Zinc</keyword>
<dbReference type="OrthoDB" id="9810445at2"/>
<keyword evidence="8 10" id="KW-0482">Metalloprotease</keyword>
<comment type="cofactor">
    <cofactor evidence="10">
        <name>Zn(2+)</name>
        <dbReference type="ChEBI" id="CHEBI:29105"/>
    </cofactor>
    <text evidence="10">Binds 1 zinc ion per subunit.</text>
</comment>
<keyword evidence="9" id="KW-0472">Membrane</keyword>
<evidence type="ECO:0000313" key="13">
    <source>
        <dbReference type="EMBL" id="KPU42530.1"/>
    </source>
</evidence>
<comment type="caution">
    <text evidence="13">The sequence shown here is derived from an EMBL/GenBank/DDBJ whole genome shotgun (WGS) entry which is preliminary data.</text>
</comment>
<dbReference type="InterPro" id="IPR050083">
    <property type="entry name" value="HtpX_protease"/>
</dbReference>
<keyword evidence="2 10" id="KW-0645">Protease</keyword>
<dbReference type="PATRIC" id="fig|36849.3.peg.4562"/>
<dbReference type="Proteomes" id="UP000050326">
    <property type="component" value="Unassembled WGS sequence"/>
</dbReference>
<evidence type="ECO:0000256" key="8">
    <source>
        <dbReference type="ARBA" id="ARBA00023049"/>
    </source>
</evidence>
<dbReference type="Pfam" id="PF01435">
    <property type="entry name" value="Peptidase_M48"/>
    <property type="match status" value="1"/>
</dbReference>
<keyword evidence="3" id="KW-0812">Transmembrane</keyword>
<evidence type="ECO:0000256" key="1">
    <source>
        <dbReference type="ARBA" id="ARBA00022475"/>
    </source>
</evidence>
<evidence type="ECO:0000256" key="7">
    <source>
        <dbReference type="ARBA" id="ARBA00022989"/>
    </source>
</evidence>
<keyword evidence="1" id="KW-1003">Cell membrane</keyword>
<dbReference type="Gene3D" id="3.30.2010.10">
    <property type="entry name" value="Metalloproteases ('zincins'), catalytic domain"/>
    <property type="match status" value="1"/>
</dbReference>
<organism evidence="13 14">
    <name type="scientific">Oxobacter pfennigii</name>
    <dbReference type="NCBI Taxonomy" id="36849"/>
    <lineage>
        <taxon>Bacteria</taxon>
        <taxon>Bacillati</taxon>
        <taxon>Bacillota</taxon>
        <taxon>Clostridia</taxon>
        <taxon>Eubacteriales</taxon>
        <taxon>Clostridiaceae</taxon>
        <taxon>Oxobacter</taxon>
    </lineage>
</organism>
<dbReference type="STRING" id="36849.OXPF_43150"/>
<name>A0A0P8Y7N4_9CLOT</name>
<dbReference type="AlphaFoldDB" id="A0A0P8Y7N4"/>
<evidence type="ECO:0000313" key="14">
    <source>
        <dbReference type="Proteomes" id="UP000050326"/>
    </source>
</evidence>
<reference evidence="13 14" key="1">
    <citation type="submission" date="2015-09" db="EMBL/GenBank/DDBJ databases">
        <title>Genome sequence of Oxobacter pfennigii DSM 3222.</title>
        <authorList>
            <person name="Poehlein A."/>
            <person name="Bengelsdorf F.R."/>
            <person name="Schiel-Bengelsdorf B."/>
            <person name="Duerre P."/>
            <person name="Daniel R."/>
        </authorList>
    </citation>
    <scope>NUCLEOTIDE SEQUENCE [LARGE SCALE GENOMIC DNA]</scope>
    <source>
        <strain evidence="13 14">DSM 3222</strain>
    </source>
</reference>
<dbReference type="GO" id="GO:0004222">
    <property type="term" value="F:metalloendopeptidase activity"/>
    <property type="evidence" value="ECO:0007669"/>
    <property type="project" value="InterPro"/>
</dbReference>
<evidence type="ECO:0000256" key="5">
    <source>
        <dbReference type="ARBA" id="ARBA00022801"/>
    </source>
</evidence>
<dbReference type="Pfam" id="PF13240">
    <property type="entry name" value="Zn_Ribbon_1"/>
    <property type="match status" value="1"/>
</dbReference>
<comment type="similarity">
    <text evidence="10">Belongs to the peptidase M48 family.</text>
</comment>
<accession>A0A0P8Y7N4</accession>
<evidence type="ECO:0000256" key="4">
    <source>
        <dbReference type="ARBA" id="ARBA00022723"/>
    </source>
</evidence>
<keyword evidence="7" id="KW-1133">Transmembrane helix</keyword>
<dbReference type="RefSeq" id="WP_152967825.1">
    <property type="nucleotide sequence ID" value="NZ_LKET01000068.1"/>
</dbReference>
<evidence type="ECO:0000256" key="3">
    <source>
        <dbReference type="ARBA" id="ARBA00022692"/>
    </source>
</evidence>
<evidence type="ECO:0000259" key="12">
    <source>
        <dbReference type="Pfam" id="PF13240"/>
    </source>
</evidence>
<dbReference type="InterPro" id="IPR026870">
    <property type="entry name" value="Zinc_ribbon_dom"/>
</dbReference>
<gene>
    <name evidence="13" type="primary">htpX</name>
    <name evidence="13" type="ORF">OXPF_43150</name>
</gene>
<dbReference type="GO" id="GO:0006508">
    <property type="term" value="P:proteolysis"/>
    <property type="evidence" value="ECO:0007669"/>
    <property type="project" value="UniProtKB-KW"/>
</dbReference>
<dbReference type="PANTHER" id="PTHR43221">
    <property type="entry name" value="PROTEASE HTPX"/>
    <property type="match status" value="1"/>
</dbReference>
<dbReference type="CDD" id="cd07325">
    <property type="entry name" value="M48_Ste24p_like"/>
    <property type="match status" value="1"/>
</dbReference>
<dbReference type="InterPro" id="IPR001915">
    <property type="entry name" value="Peptidase_M48"/>
</dbReference>
<keyword evidence="14" id="KW-1185">Reference proteome</keyword>
<evidence type="ECO:0000256" key="2">
    <source>
        <dbReference type="ARBA" id="ARBA00022670"/>
    </source>
</evidence>
<dbReference type="EMBL" id="LKET01000068">
    <property type="protein sequence ID" value="KPU42530.1"/>
    <property type="molecule type" value="Genomic_DNA"/>
</dbReference>
<dbReference type="PANTHER" id="PTHR43221:SF3">
    <property type="entry name" value="SLL1280 PROTEIN"/>
    <property type="match status" value="1"/>
</dbReference>
<evidence type="ECO:0000259" key="11">
    <source>
        <dbReference type="Pfam" id="PF01435"/>
    </source>
</evidence>
<keyword evidence="5 10" id="KW-0378">Hydrolase</keyword>
<feature type="domain" description="Peptidase M48" evidence="11">
    <location>
        <begin position="64"/>
        <end position="262"/>
    </location>
</feature>
<sequence>MSRIALDNLDTLEYEHQFDRKALEALKATPGLPALIKSIRKYSFDKIQKVVHTGSYLKISSFQFTHVNELFLEACRILGFSVPPKLYIKEQYEINAYATCFADPIVVLGSGCLDALSDDELLFIIGHELGHIKSQHLLYNDLATQISYFGSLIGELTLGIGGVLSRGLEVALLYWSRMSELTCDRAGLLVCQSFPASIMTTAKMAGVSKKYINEINADAFLQQAREFEGFDFDALDKIAKVYSVINSTHPWTVMRASELDKWVQSGGYSDVLSRKTQKKLITRPKVNLSCPNCGTPVENEDRFCPACGNSLK</sequence>